<name>A0ABW1TQB5_9BURK</name>
<evidence type="ECO:0000313" key="10">
    <source>
        <dbReference type="Proteomes" id="UP001596270"/>
    </source>
</evidence>
<evidence type="ECO:0000259" key="8">
    <source>
        <dbReference type="PROSITE" id="PS51296"/>
    </source>
</evidence>
<evidence type="ECO:0000256" key="4">
    <source>
        <dbReference type="ARBA" id="ARBA00022723"/>
    </source>
</evidence>
<comment type="similarity">
    <text evidence="2">Belongs to the bacterial ring-hydroxylating dioxygenase alpha subunit family.</text>
</comment>
<dbReference type="Pfam" id="PF00355">
    <property type="entry name" value="Rieske"/>
    <property type="match status" value="1"/>
</dbReference>
<dbReference type="PANTHER" id="PTHR43756:SF5">
    <property type="entry name" value="CHOLINE MONOOXYGENASE, CHLOROPLASTIC"/>
    <property type="match status" value="1"/>
</dbReference>
<keyword evidence="5 9" id="KW-0560">Oxidoreductase</keyword>
<keyword evidence="9" id="KW-0223">Dioxygenase</keyword>
<dbReference type="InterPro" id="IPR017941">
    <property type="entry name" value="Rieske_2Fe-2S"/>
</dbReference>
<dbReference type="EC" id="1.14.13.-" evidence="9"/>
<dbReference type="RefSeq" id="WP_371435386.1">
    <property type="nucleotide sequence ID" value="NZ_JBHSRS010000002.1"/>
</dbReference>
<comment type="caution">
    <text evidence="9">The sequence shown here is derived from an EMBL/GenBank/DDBJ whole genome shotgun (WGS) entry which is preliminary data.</text>
</comment>
<sequence>MQHDEQVALVQRAFALIDSKGSERGEPSTSPVERYLDPVRFERELEQVFRQYPLALCPSGALARPGDSFAIDVAGLPLLLVRGEGGQLNGFVNACRHRGTRLQAAGPAHQRAFVCPYHSWTYGLDGALRGRPHGEDFPQAPAKNCVLARVAVAEALGFVWAVPRVLKEGESAQLDIMSYLGRFAADLRNWGYDGWQPFHQREFSNAANWKIPFEGNLETYHFQYAHRNSIAGLFHDNLLIADHERQHRRIFLPKRSMESLRELPQSEWQAGPHSNIIYYFFPATFILHEGDHANAFTVLPESVGQSRVLGTTLVPEMPKTEKAINYWNKNVASFWGALDEDFAMGVSAQSTFASGANSALQFGATEWCSAKFHADVEAVIG</sequence>
<reference evidence="10" key="1">
    <citation type="journal article" date="2019" name="Int. J. Syst. Evol. Microbiol.">
        <title>The Global Catalogue of Microorganisms (GCM) 10K type strain sequencing project: providing services to taxonomists for standard genome sequencing and annotation.</title>
        <authorList>
            <consortium name="The Broad Institute Genomics Platform"/>
            <consortium name="The Broad Institute Genome Sequencing Center for Infectious Disease"/>
            <person name="Wu L."/>
            <person name="Ma J."/>
        </authorList>
    </citation>
    <scope>NUCLEOTIDE SEQUENCE [LARGE SCALE GENOMIC DNA]</scope>
    <source>
        <strain evidence="10">CCUG 39402</strain>
    </source>
</reference>
<dbReference type="PANTHER" id="PTHR43756">
    <property type="entry name" value="CHOLINE MONOOXYGENASE, CHLOROPLASTIC"/>
    <property type="match status" value="1"/>
</dbReference>
<dbReference type="InterPro" id="IPR036922">
    <property type="entry name" value="Rieske_2Fe-2S_sf"/>
</dbReference>
<dbReference type="Gene3D" id="2.102.10.10">
    <property type="entry name" value="Rieske [2Fe-2S] iron-sulphur domain"/>
    <property type="match status" value="1"/>
</dbReference>
<evidence type="ECO:0000256" key="1">
    <source>
        <dbReference type="ARBA" id="ARBA00001962"/>
    </source>
</evidence>
<dbReference type="InterPro" id="IPR015879">
    <property type="entry name" value="Ring_hydroxy_dOase_asu_C_dom"/>
</dbReference>
<accession>A0ABW1TQB5</accession>
<dbReference type="SUPFAM" id="SSF55961">
    <property type="entry name" value="Bet v1-like"/>
    <property type="match status" value="1"/>
</dbReference>
<dbReference type="Proteomes" id="UP001596270">
    <property type="component" value="Unassembled WGS sequence"/>
</dbReference>
<dbReference type="PROSITE" id="PS51296">
    <property type="entry name" value="RIESKE"/>
    <property type="match status" value="1"/>
</dbReference>
<evidence type="ECO:0000256" key="5">
    <source>
        <dbReference type="ARBA" id="ARBA00023002"/>
    </source>
</evidence>
<evidence type="ECO:0000256" key="7">
    <source>
        <dbReference type="ARBA" id="ARBA00023014"/>
    </source>
</evidence>
<dbReference type="SUPFAM" id="SSF50022">
    <property type="entry name" value="ISP domain"/>
    <property type="match status" value="1"/>
</dbReference>
<dbReference type="Pfam" id="PF00848">
    <property type="entry name" value="Ring_hydroxyl_A"/>
    <property type="match status" value="1"/>
</dbReference>
<keyword evidence="6" id="KW-0408">Iron</keyword>
<organism evidence="9 10">
    <name type="scientific">Polaromonas aquatica</name>
    <dbReference type="NCBI Taxonomy" id="332657"/>
    <lineage>
        <taxon>Bacteria</taxon>
        <taxon>Pseudomonadati</taxon>
        <taxon>Pseudomonadota</taxon>
        <taxon>Betaproteobacteria</taxon>
        <taxon>Burkholderiales</taxon>
        <taxon>Comamonadaceae</taxon>
        <taxon>Polaromonas</taxon>
    </lineage>
</organism>
<dbReference type="CDD" id="cd03469">
    <property type="entry name" value="Rieske_RO_Alpha_N"/>
    <property type="match status" value="1"/>
</dbReference>
<proteinExistence type="inferred from homology"/>
<evidence type="ECO:0000256" key="6">
    <source>
        <dbReference type="ARBA" id="ARBA00023004"/>
    </source>
</evidence>
<evidence type="ECO:0000256" key="3">
    <source>
        <dbReference type="ARBA" id="ARBA00022714"/>
    </source>
</evidence>
<dbReference type="GO" id="GO:0051213">
    <property type="term" value="F:dioxygenase activity"/>
    <property type="evidence" value="ECO:0007669"/>
    <property type="project" value="UniProtKB-KW"/>
</dbReference>
<comment type="cofactor">
    <cofactor evidence="1">
        <name>Fe cation</name>
        <dbReference type="ChEBI" id="CHEBI:24875"/>
    </cofactor>
</comment>
<evidence type="ECO:0000256" key="2">
    <source>
        <dbReference type="ARBA" id="ARBA00008751"/>
    </source>
</evidence>
<keyword evidence="7" id="KW-0411">Iron-sulfur</keyword>
<gene>
    <name evidence="9" type="ORF">ACFQND_00830</name>
</gene>
<dbReference type="EMBL" id="JBHSRS010000002">
    <property type="protein sequence ID" value="MFC6279784.1"/>
    <property type="molecule type" value="Genomic_DNA"/>
</dbReference>
<keyword evidence="3" id="KW-0001">2Fe-2S</keyword>
<dbReference type="PRINTS" id="PR00090">
    <property type="entry name" value="RNGDIOXGNASE"/>
</dbReference>
<keyword evidence="4" id="KW-0479">Metal-binding</keyword>
<keyword evidence="10" id="KW-1185">Reference proteome</keyword>
<feature type="domain" description="Rieske" evidence="8">
    <location>
        <begin position="55"/>
        <end position="161"/>
    </location>
</feature>
<dbReference type="InterPro" id="IPR001663">
    <property type="entry name" value="Rng_hydr_dOase-A"/>
</dbReference>
<dbReference type="Gene3D" id="3.90.380.10">
    <property type="entry name" value="Naphthalene 1,2-dioxygenase Alpha Subunit, Chain A, domain 1"/>
    <property type="match status" value="2"/>
</dbReference>
<evidence type="ECO:0000313" key="9">
    <source>
        <dbReference type="EMBL" id="MFC6279784.1"/>
    </source>
</evidence>
<protein>
    <submittedName>
        <fullName evidence="9">Aromatic ring-hydroxylating dioxygenase subunit alpha</fullName>
        <ecNumber evidence="9">1.14.13.-</ecNumber>
    </submittedName>
</protein>